<dbReference type="GO" id="GO:0008781">
    <property type="term" value="F:N-acylneuraminate cytidylyltransferase activity"/>
    <property type="evidence" value="ECO:0007669"/>
    <property type="project" value="TreeGrafter"/>
</dbReference>
<organism evidence="8">
    <name type="scientific">Enterocloster bolteae</name>
    <dbReference type="NCBI Taxonomy" id="208479"/>
    <lineage>
        <taxon>Bacteria</taxon>
        <taxon>Bacillati</taxon>
        <taxon>Bacillota</taxon>
        <taxon>Clostridia</taxon>
        <taxon>Lachnospirales</taxon>
        <taxon>Lachnospiraceae</taxon>
        <taxon>Enterocloster</taxon>
    </lineage>
</organism>
<dbReference type="FunFam" id="3.40.50.1000:FF:000029">
    <property type="entry name" value="3-deoxy-D-manno-octulosonate 8-phosphate phosphatase KdsC"/>
    <property type="match status" value="1"/>
</dbReference>
<dbReference type="EC" id="3.1.3.45" evidence="8"/>
<evidence type="ECO:0000256" key="3">
    <source>
        <dbReference type="ARBA" id="ARBA00011881"/>
    </source>
</evidence>
<dbReference type="PANTHER" id="PTHR21485:SF3">
    <property type="entry name" value="N-ACYLNEURAMINATE CYTIDYLYLTRANSFERASE"/>
    <property type="match status" value="1"/>
</dbReference>
<dbReference type="InterPro" id="IPR023214">
    <property type="entry name" value="HAD_sf"/>
</dbReference>
<feature type="binding site" evidence="7">
    <location>
        <position position="11"/>
    </location>
    <ligand>
        <name>Mg(2+)</name>
        <dbReference type="ChEBI" id="CHEBI:18420"/>
    </ligand>
</feature>
<feature type="binding site" evidence="7">
    <location>
        <position position="105"/>
    </location>
    <ligand>
        <name>Mg(2+)</name>
        <dbReference type="ChEBI" id="CHEBI:18420"/>
    </ligand>
</feature>
<dbReference type="SFLD" id="SFLDG01138">
    <property type="entry name" value="C1.6.2:_Deoxy-d-mannose-octulo"/>
    <property type="match status" value="1"/>
</dbReference>
<comment type="similarity">
    <text evidence="2">Belongs to the KdsC family.</text>
</comment>
<evidence type="ECO:0000313" key="8">
    <source>
        <dbReference type="EMBL" id="VYT36516.1"/>
    </source>
</evidence>
<sequence>MDKKIKAFVMDVDGTMTDGKIYMGSNGEMFKAFDIKDGFGIHEILPAFGILPVIMTGRTSRIVLNRAKELGISHVIQNAKDKEAAIRGLSEELDCGMEQMAYIGDDIIDIKAMELCGIKGCPQDAVDSVKEICDFVSSKKGGEGAVREFIEWLVYRNNSDERETGSDES</sequence>
<keyword evidence="6 7" id="KW-0460">Magnesium</keyword>
<evidence type="ECO:0000256" key="4">
    <source>
        <dbReference type="ARBA" id="ARBA00022723"/>
    </source>
</evidence>
<dbReference type="GO" id="GO:0046872">
    <property type="term" value="F:metal ion binding"/>
    <property type="evidence" value="ECO:0007669"/>
    <property type="project" value="UniProtKB-KW"/>
</dbReference>
<keyword evidence="5 8" id="KW-0378">Hydrolase</keyword>
<accession>A0A6N2WB52</accession>
<comment type="subunit">
    <text evidence="3">Homotetramer.</text>
</comment>
<protein>
    <submittedName>
        <fullName evidence="8">3-deoxy-D-manno-octulosonate 8-phosphate phosphatase KdsC</fullName>
        <ecNumber evidence="8">3.1.3.45</ecNumber>
    </submittedName>
</protein>
<dbReference type="Pfam" id="PF08282">
    <property type="entry name" value="Hydrolase_3"/>
    <property type="match status" value="1"/>
</dbReference>
<evidence type="ECO:0000256" key="2">
    <source>
        <dbReference type="ARBA" id="ARBA00005893"/>
    </source>
</evidence>
<dbReference type="PANTHER" id="PTHR21485">
    <property type="entry name" value="HAD SUPERFAMILY MEMBERS CMAS AND KDSC"/>
    <property type="match status" value="1"/>
</dbReference>
<dbReference type="SFLD" id="SFLDS00003">
    <property type="entry name" value="Haloacid_Dehalogenase"/>
    <property type="match status" value="1"/>
</dbReference>
<feature type="binding site" evidence="7">
    <location>
        <position position="13"/>
    </location>
    <ligand>
        <name>substrate</name>
    </ligand>
</feature>
<dbReference type="GeneID" id="23116327"/>
<dbReference type="InterPro" id="IPR036412">
    <property type="entry name" value="HAD-like_sf"/>
</dbReference>
<dbReference type="InterPro" id="IPR006549">
    <property type="entry name" value="HAD-SF_hydro_IIIA"/>
</dbReference>
<dbReference type="InterPro" id="IPR050793">
    <property type="entry name" value="CMP-NeuNAc_synthase"/>
</dbReference>
<evidence type="ECO:0000256" key="7">
    <source>
        <dbReference type="PIRSR" id="PIRSR006118-2"/>
    </source>
</evidence>
<dbReference type="NCBIfam" id="TIGR01662">
    <property type="entry name" value="HAD-SF-IIIA"/>
    <property type="match status" value="1"/>
</dbReference>
<gene>
    <name evidence="8" type="primary">kdsC</name>
    <name evidence="8" type="ORF">CBLFYP116_03227</name>
</gene>
<proteinExistence type="inferred from homology"/>
<evidence type="ECO:0000256" key="6">
    <source>
        <dbReference type="ARBA" id="ARBA00022842"/>
    </source>
</evidence>
<dbReference type="SUPFAM" id="SSF56784">
    <property type="entry name" value="HAD-like"/>
    <property type="match status" value="1"/>
</dbReference>
<keyword evidence="4 7" id="KW-0479">Metal-binding</keyword>
<dbReference type="AlphaFoldDB" id="A0A6N2WB52"/>
<name>A0A6N2WB52_9FIRM</name>
<comment type="cofactor">
    <cofactor evidence="1 7">
        <name>Mg(2+)</name>
        <dbReference type="ChEBI" id="CHEBI:18420"/>
    </cofactor>
</comment>
<dbReference type="Gene3D" id="3.40.50.1000">
    <property type="entry name" value="HAD superfamily/HAD-like"/>
    <property type="match status" value="1"/>
</dbReference>
<dbReference type="NCBIfam" id="TIGR01670">
    <property type="entry name" value="KdsC-phosphatas"/>
    <property type="match status" value="1"/>
</dbReference>
<dbReference type="EMBL" id="CACRTF010000014">
    <property type="protein sequence ID" value="VYT36516.1"/>
    <property type="molecule type" value="Genomic_DNA"/>
</dbReference>
<reference evidence="8" key="1">
    <citation type="submission" date="2019-11" db="EMBL/GenBank/DDBJ databases">
        <authorList>
            <person name="Feng L."/>
        </authorList>
    </citation>
    <scope>NUCLEOTIDE SEQUENCE</scope>
    <source>
        <strain evidence="8">CbolteaeLFYP116</strain>
    </source>
</reference>
<dbReference type="GO" id="GO:0019143">
    <property type="term" value="F:3-deoxy-manno-octulosonate-8-phosphatase activity"/>
    <property type="evidence" value="ECO:0007669"/>
    <property type="project" value="UniProtKB-EC"/>
</dbReference>
<evidence type="ECO:0000256" key="5">
    <source>
        <dbReference type="ARBA" id="ARBA00022801"/>
    </source>
</evidence>
<dbReference type="InterPro" id="IPR010023">
    <property type="entry name" value="KdsC_fam"/>
</dbReference>
<dbReference type="SFLD" id="SFLDG01136">
    <property type="entry name" value="C1.6:_Phosphoserine_Phosphatas"/>
    <property type="match status" value="1"/>
</dbReference>
<dbReference type="RefSeq" id="WP_002577825.1">
    <property type="nucleotide sequence ID" value="NZ_BAABZS010000001.1"/>
</dbReference>
<dbReference type="PIRSF" id="PIRSF006118">
    <property type="entry name" value="KDO8-P_Ptase"/>
    <property type="match status" value="1"/>
</dbReference>
<evidence type="ECO:0000256" key="1">
    <source>
        <dbReference type="ARBA" id="ARBA00001946"/>
    </source>
</evidence>